<keyword evidence="1 6" id="KW-0645">Protease</keyword>
<protein>
    <submittedName>
        <fullName evidence="8">Peptidase M48-like protein</fullName>
    </submittedName>
</protein>
<evidence type="ECO:0000313" key="8">
    <source>
        <dbReference type="EMBL" id="PRX54961.1"/>
    </source>
</evidence>
<dbReference type="Proteomes" id="UP000237640">
    <property type="component" value="Unassembled WGS sequence"/>
</dbReference>
<sequence>MKPTFSTLLFILLFKWSGAQELPLDKLDEAIAVYTSKVEDAALLNKCGHAFDGPAFLLKQAENNWLDFALYISSNSKSSIGKDIYNRYVLLGQLDNTHFAKEKVEEILQKITKNVSRKEVNYTLSILKSDEINAFATLGGYLYITTGLLDFVDSYDELAFIIGHEVAHEDRLHTQRKVTKLTLSTDLGDMTRMEGFAEIASKINKTLSPPFDQIDEYEADKIGFELAKAAGYDINRFADFFKKLERYEKQDLLRKLTSTHPFAAHRKNCVHSYIVNNR</sequence>
<dbReference type="PANTHER" id="PTHR22726">
    <property type="entry name" value="METALLOENDOPEPTIDASE OMA1"/>
    <property type="match status" value="1"/>
</dbReference>
<evidence type="ECO:0000256" key="1">
    <source>
        <dbReference type="ARBA" id="ARBA00022670"/>
    </source>
</evidence>
<evidence type="ECO:0000256" key="3">
    <source>
        <dbReference type="ARBA" id="ARBA00022801"/>
    </source>
</evidence>
<dbReference type="AlphaFoldDB" id="A0A2T0MBU3"/>
<feature type="domain" description="Peptidase M48" evidence="7">
    <location>
        <begin position="102"/>
        <end position="266"/>
    </location>
</feature>
<dbReference type="GO" id="GO:0051603">
    <property type="term" value="P:proteolysis involved in protein catabolic process"/>
    <property type="evidence" value="ECO:0007669"/>
    <property type="project" value="TreeGrafter"/>
</dbReference>
<dbReference type="RefSeq" id="WP_106146477.1">
    <property type="nucleotide sequence ID" value="NZ_PVYX01000002.1"/>
</dbReference>
<comment type="cofactor">
    <cofactor evidence="6">
        <name>Zn(2+)</name>
        <dbReference type="ChEBI" id="CHEBI:29105"/>
    </cofactor>
    <text evidence="6">Binds 1 zinc ion per subunit.</text>
</comment>
<comment type="caution">
    <text evidence="8">The sequence shown here is derived from an EMBL/GenBank/DDBJ whole genome shotgun (WGS) entry which is preliminary data.</text>
</comment>
<dbReference type="PANTHER" id="PTHR22726:SF1">
    <property type="entry name" value="METALLOENDOPEPTIDASE OMA1, MITOCHONDRIAL"/>
    <property type="match status" value="1"/>
</dbReference>
<comment type="similarity">
    <text evidence="6">Belongs to the peptidase M48 family.</text>
</comment>
<dbReference type="GO" id="GO:0046872">
    <property type="term" value="F:metal ion binding"/>
    <property type="evidence" value="ECO:0007669"/>
    <property type="project" value="UniProtKB-KW"/>
</dbReference>
<dbReference type="GO" id="GO:0016020">
    <property type="term" value="C:membrane"/>
    <property type="evidence" value="ECO:0007669"/>
    <property type="project" value="TreeGrafter"/>
</dbReference>
<dbReference type="Pfam" id="PF01435">
    <property type="entry name" value="Peptidase_M48"/>
    <property type="match status" value="1"/>
</dbReference>
<evidence type="ECO:0000313" key="9">
    <source>
        <dbReference type="Proteomes" id="UP000237640"/>
    </source>
</evidence>
<dbReference type="OrthoDB" id="9810445at2"/>
<reference evidence="8 9" key="1">
    <citation type="submission" date="2018-03" db="EMBL/GenBank/DDBJ databases">
        <title>Genomic Encyclopedia of Archaeal and Bacterial Type Strains, Phase II (KMG-II): from individual species to whole genera.</title>
        <authorList>
            <person name="Goeker M."/>
        </authorList>
    </citation>
    <scope>NUCLEOTIDE SEQUENCE [LARGE SCALE GENOMIC DNA]</scope>
    <source>
        <strain evidence="8 9">DSM 25027</strain>
    </source>
</reference>
<keyword evidence="5 6" id="KW-0482">Metalloprotease</keyword>
<proteinExistence type="inferred from homology"/>
<evidence type="ECO:0000256" key="6">
    <source>
        <dbReference type="RuleBase" id="RU003983"/>
    </source>
</evidence>
<organism evidence="8 9">
    <name type="scientific">Flagellimonas meridianipacifica</name>
    <dbReference type="NCBI Taxonomy" id="1080225"/>
    <lineage>
        <taxon>Bacteria</taxon>
        <taxon>Pseudomonadati</taxon>
        <taxon>Bacteroidota</taxon>
        <taxon>Flavobacteriia</taxon>
        <taxon>Flavobacteriales</taxon>
        <taxon>Flavobacteriaceae</taxon>
        <taxon>Flagellimonas</taxon>
    </lineage>
</organism>
<keyword evidence="3 6" id="KW-0378">Hydrolase</keyword>
<evidence type="ECO:0000256" key="2">
    <source>
        <dbReference type="ARBA" id="ARBA00022723"/>
    </source>
</evidence>
<dbReference type="Gene3D" id="3.30.2010.10">
    <property type="entry name" value="Metalloproteases ('zincins'), catalytic domain"/>
    <property type="match status" value="1"/>
</dbReference>
<accession>A0A2T0MBU3</accession>
<evidence type="ECO:0000259" key="7">
    <source>
        <dbReference type="Pfam" id="PF01435"/>
    </source>
</evidence>
<dbReference type="CDD" id="cd07324">
    <property type="entry name" value="M48C_Oma1-like"/>
    <property type="match status" value="1"/>
</dbReference>
<dbReference type="InterPro" id="IPR051156">
    <property type="entry name" value="Mito/Outer_Membr_Metalloprot"/>
</dbReference>
<gene>
    <name evidence="8" type="ORF">CLV81_3366</name>
</gene>
<keyword evidence="2" id="KW-0479">Metal-binding</keyword>
<evidence type="ECO:0000256" key="5">
    <source>
        <dbReference type="ARBA" id="ARBA00023049"/>
    </source>
</evidence>
<dbReference type="EMBL" id="PVYX01000002">
    <property type="protein sequence ID" value="PRX54961.1"/>
    <property type="molecule type" value="Genomic_DNA"/>
</dbReference>
<name>A0A2T0MBU3_9FLAO</name>
<keyword evidence="4 6" id="KW-0862">Zinc</keyword>
<evidence type="ECO:0000256" key="4">
    <source>
        <dbReference type="ARBA" id="ARBA00022833"/>
    </source>
</evidence>
<dbReference type="InterPro" id="IPR001915">
    <property type="entry name" value="Peptidase_M48"/>
</dbReference>
<keyword evidence="9" id="KW-1185">Reference proteome</keyword>
<dbReference type="GO" id="GO:0004222">
    <property type="term" value="F:metalloendopeptidase activity"/>
    <property type="evidence" value="ECO:0007669"/>
    <property type="project" value="InterPro"/>
</dbReference>